<dbReference type="InterPro" id="IPR020568">
    <property type="entry name" value="Ribosomal_Su5_D2-typ_SF"/>
</dbReference>
<dbReference type="Gene3D" id="3.30.230.10">
    <property type="match status" value="1"/>
</dbReference>
<proteinExistence type="inferred from homology"/>
<dbReference type="Pfam" id="PF05362">
    <property type="entry name" value="Lon_C"/>
    <property type="match status" value="1"/>
</dbReference>
<evidence type="ECO:0000256" key="3">
    <source>
        <dbReference type="SAM" id="Coils"/>
    </source>
</evidence>
<keyword evidence="2" id="KW-0720">Serine protease</keyword>
<dbReference type="Gene3D" id="3.40.50.300">
    <property type="entry name" value="P-loop containing nucleotide triphosphate hydrolases"/>
    <property type="match status" value="2"/>
</dbReference>
<dbReference type="Proteomes" id="UP000774000">
    <property type="component" value="Unassembled WGS sequence"/>
</dbReference>
<dbReference type="InterPro" id="IPR046844">
    <property type="entry name" value="Lon-like_helical"/>
</dbReference>
<accession>A0A938XNR2</accession>
<gene>
    <name evidence="5" type="ORF">JOC47_000641</name>
</gene>
<dbReference type="InterPro" id="IPR041699">
    <property type="entry name" value="AAA_32"/>
</dbReference>
<feature type="coiled-coil region" evidence="3">
    <location>
        <begin position="114"/>
        <end position="154"/>
    </location>
</feature>
<feature type="domain" description="Lon proteolytic" evidence="4">
    <location>
        <begin position="563"/>
        <end position="758"/>
    </location>
</feature>
<evidence type="ECO:0000259" key="4">
    <source>
        <dbReference type="PROSITE" id="PS51786"/>
    </source>
</evidence>
<keyword evidence="6" id="KW-1185">Reference proteome</keyword>
<dbReference type="InterPro" id="IPR027417">
    <property type="entry name" value="P-loop_NTPase"/>
</dbReference>
<dbReference type="AlphaFoldDB" id="A0A938XNR2"/>
<evidence type="ECO:0000313" key="6">
    <source>
        <dbReference type="Proteomes" id="UP000774000"/>
    </source>
</evidence>
<feature type="active site" evidence="2">
    <location>
        <position position="653"/>
    </location>
</feature>
<comment type="similarity">
    <text evidence="2">Belongs to the peptidase S16 family.</text>
</comment>
<dbReference type="PROSITE" id="PS51786">
    <property type="entry name" value="LON_PROTEOLYTIC"/>
    <property type="match status" value="1"/>
</dbReference>
<dbReference type="GO" id="GO:0006508">
    <property type="term" value="P:proteolysis"/>
    <property type="evidence" value="ECO:0007669"/>
    <property type="project" value="UniProtKB-KW"/>
</dbReference>
<dbReference type="GO" id="GO:0004252">
    <property type="term" value="F:serine-type endopeptidase activity"/>
    <property type="evidence" value="ECO:0007669"/>
    <property type="project" value="UniProtKB-UniRule"/>
</dbReference>
<evidence type="ECO:0000256" key="1">
    <source>
        <dbReference type="ARBA" id="ARBA00022670"/>
    </source>
</evidence>
<dbReference type="InterPro" id="IPR027065">
    <property type="entry name" value="Lon_Prtase"/>
</dbReference>
<dbReference type="Pfam" id="PF20436">
    <property type="entry name" value="LonB_AAA-LID"/>
    <property type="match status" value="1"/>
</dbReference>
<dbReference type="Gene3D" id="1.10.8.60">
    <property type="match status" value="1"/>
</dbReference>
<dbReference type="InterPro" id="IPR008269">
    <property type="entry name" value="Lon_proteolytic"/>
</dbReference>
<dbReference type="PRINTS" id="PR00830">
    <property type="entry name" value="ENDOLAPTASE"/>
</dbReference>
<name>A0A938XNR2_9FIRM</name>
<sequence length="775" mass="88367">MSEYRLKSEQLSCNCNFELFNFTTTAELEGQFEVIGQDRALEALNFGLNLKQKGYNIYVLNFSGTEERDYIIKKIKETAAQEQIPPDLCYVHNFNSPTQPLLLKLPAGRGREFKQEIESKIEAIKDEVNNLFTSEKYNKQKREIKKEYQQQTKEILTKIKVEAKEMGYLLIKEEEGFSITPLSDDQEAMSEEEYNNLTLEQQEEIDHKVSIIEDKIELVFDRLDDLEAKYETKLAALNNKLVKEIVENKLENLYQSFANLDKVVSYLDDLKLDLLNNIDQFKEEEQSESVILFTEEKEEDFSQYEVNLIVDNSSLKGAPVIKEDNPTYYNLLGRVEYENLQQGLKTNFKKIKAGSLQQANGGYLILEAEKLLSNFKAWPLLKQVLKSEQIKMENLGTEYEQLPIATLLPQKLAANIKVIIIGCSQLYYLLQCYDDEFKELFKIKADFSTEMSRNHANIYKLAQFISYKCSQEGLLDLNHEAVAKVIEYCSRQAENKNKLEINYSVVTDLLVEANLIASKNEQQLITAAEIEQVQQQRKYWNNKYESKLQEFYKNNKILINTTGAEIGMVNALSIIDVGDYSFGRPTRITAVAYKGEEGIINIEREINTSGKIHDKGVMILESYVGQNFAQEINLNLSARICFEQLYSEIDGDSASSAELYALLSALAEVPLKQGIAVTGSINQKGVIQPVGGVIDKIEGFFSLCQLKGLSGEQGVIIPQQNEDDLMLSSEVIRAVAEDKFNIYTISNVSEGLEILTATEQNVNELVQQKMNKWAE</sequence>
<evidence type="ECO:0000256" key="2">
    <source>
        <dbReference type="PROSITE-ProRule" id="PRU01122"/>
    </source>
</evidence>
<dbReference type="RefSeq" id="WP_204700533.1">
    <property type="nucleotide sequence ID" value="NZ_JAFBDQ010000003.1"/>
</dbReference>
<dbReference type="InterPro" id="IPR014721">
    <property type="entry name" value="Ribsml_uS5_D2-typ_fold_subgr"/>
</dbReference>
<evidence type="ECO:0000313" key="5">
    <source>
        <dbReference type="EMBL" id="MBM7555807.1"/>
    </source>
</evidence>
<comment type="catalytic activity">
    <reaction evidence="2">
        <text>Hydrolysis of proteins in presence of ATP.</text>
        <dbReference type="EC" id="3.4.21.53"/>
    </reaction>
</comment>
<dbReference type="Pfam" id="PF13654">
    <property type="entry name" value="AAA_32"/>
    <property type="match status" value="1"/>
</dbReference>
<dbReference type="PANTHER" id="PTHR10046">
    <property type="entry name" value="ATP DEPENDENT LON PROTEASE FAMILY MEMBER"/>
    <property type="match status" value="1"/>
</dbReference>
<dbReference type="EC" id="3.4.21.53" evidence="2"/>
<dbReference type="SUPFAM" id="SSF54211">
    <property type="entry name" value="Ribosomal protein S5 domain 2-like"/>
    <property type="match status" value="1"/>
</dbReference>
<dbReference type="GO" id="GO:0004176">
    <property type="term" value="F:ATP-dependent peptidase activity"/>
    <property type="evidence" value="ECO:0007669"/>
    <property type="project" value="UniProtKB-UniRule"/>
</dbReference>
<dbReference type="InterPro" id="IPR046843">
    <property type="entry name" value="LonB_AAA-LID"/>
</dbReference>
<feature type="active site" evidence="2">
    <location>
        <position position="696"/>
    </location>
</feature>
<dbReference type="EMBL" id="JAFBDQ010000003">
    <property type="protein sequence ID" value="MBM7555807.1"/>
    <property type="molecule type" value="Genomic_DNA"/>
</dbReference>
<organism evidence="5 6">
    <name type="scientific">Halanaerobacter jeridensis</name>
    <dbReference type="NCBI Taxonomy" id="706427"/>
    <lineage>
        <taxon>Bacteria</taxon>
        <taxon>Bacillati</taxon>
        <taxon>Bacillota</taxon>
        <taxon>Clostridia</taxon>
        <taxon>Halanaerobiales</taxon>
        <taxon>Halobacteroidaceae</taxon>
        <taxon>Halanaerobacter</taxon>
    </lineage>
</organism>
<keyword evidence="1 2" id="KW-0645">Protease</keyword>
<dbReference type="GO" id="GO:0030163">
    <property type="term" value="P:protein catabolic process"/>
    <property type="evidence" value="ECO:0007669"/>
    <property type="project" value="InterPro"/>
</dbReference>
<keyword evidence="3" id="KW-0175">Coiled coil</keyword>
<keyword evidence="2" id="KW-0378">Hydrolase</keyword>
<dbReference type="GO" id="GO:0005524">
    <property type="term" value="F:ATP binding"/>
    <property type="evidence" value="ECO:0007669"/>
    <property type="project" value="InterPro"/>
</dbReference>
<protein>
    <recommendedName>
        <fullName evidence="2">endopeptidase La</fullName>
        <ecNumber evidence="2">3.4.21.53</ecNumber>
    </recommendedName>
</protein>
<comment type="caution">
    <text evidence="5">The sequence shown here is derived from an EMBL/GenBank/DDBJ whole genome shotgun (WGS) entry which is preliminary data.</text>
</comment>
<dbReference type="Pfam" id="PF20437">
    <property type="entry name" value="LonC_helical"/>
    <property type="match status" value="1"/>
</dbReference>
<reference evidence="5" key="1">
    <citation type="submission" date="2021-01" db="EMBL/GenBank/DDBJ databases">
        <title>Genomic Encyclopedia of Type Strains, Phase IV (KMG-IV): sequencing the most valuable type-strain genomes for metagenomic binning, comparative biology and taxonomic classification.</title>
        <authorList>
            <person name="Goeker M."/>
        </authorList>
    </citation>
    <scope>NUCLEOTIDE SEQUENCE</scope>
    <source>
        <strain evidence="5">DSM 23230</strain>
    </source>
</reference>